<organism evidence="1 2">
    <name type="scientific">Bacteroides reticulotermitis</name>
    <dbReference type="NCBI Taxonomy" id="1133319"/>
    <lineage>
        <taxon>Bacteria</taxon>
        <taxon>Pseudomonadati</taxon>
        <taxon>Bacteroidota</taxon>
        <taxon>Bacteroidia</taxon>
        <taxon>Bacteroidales</taxon>
        <taxon>Bacteroidaceae</taxon>
        <taxon>Bacteroides</taxon>
    </lineage>
</organism>
<evidence type="ECO:0000313" key="1">
    <source>
        <dbReference type="EMBL" id="MBB4042771.1"/>
    </source>
</evidence>
<proteinExistence type="predicted"/>
<reference evidence="1" key="1">
    <citation type="submission" date="2020-08" db="EMBL/GenBank/DDBJ databases">
        <title>Genomic Encyclopedia of Type Strains, Phase IV (KMG-IV): sequencing the most valuable type-strain genomes for metagenomic binning, comparative biology and taxonomic classification.</title>
        <authorList>
            <person name="Goeker M."/>
        </authorList>
    </citation>
    <scope>NUCLEOTIDE SEQUENCE [LARGE SCALE GENOMIC DNA]</scope>
    <source>
        <strain evidence="1">DSM 105720</strain>
    </source>
</reference>
<dbReference type="RefSeq" id="WP_183207689.1">
    <property type="nucleotide sequence ID" value="NZ_JACIER010000002.1"/>
</dbReference>
<keyword evidence="2" id="KW-1185">Reference proteome</keyword>
<protein>
    <submittedName>
        <fullName evidence="1">Uncharacterized protein</fullName>
    </submittedName>
</protein>
<name>A0A840CV71_9BACE</name>
<dbReference type="EMBL" id="JACIER010000002">
    <property type="protein sequence ID" value="MBB4042771.1"/>
    <property type="molecule type" value="Genomic_DNA"/>
</dbReference>
<dbReference type="AlphaFoldDB" id="A0A840CV71"/>
<evidence type="ECO:0000313" key="2">
    <source>
        <dbReference type="Proteomes" id="UP000560658"/>
    </source>
</evidence>
<dbReference type="Proteomes" id="UP000560658">
    <property type="component" value="Unassembled WGS sequence"/>
</dbReference>
<sequence length="55" mass="6473">MSIHYDYHNRSNPLKREKQQPLHARIIPLGIIVTKEFIISIRKKIFATKWGNSAI</sequence>
<gene>
    <name evidence="1" type="ORF">GGR06_000536</name>
</gene>
<comment type="caution">
    <text evidence="1">The sequence shown here is derived from an EMBL/GenBank/DDBJ whole genome shotgun (WGS) entry which is preliminary data.</text>
</comment>
<accession>A0A840CV71</accession>